<keyword evidence="6" id="KW-0029">Amino-acid transport</keyword>
<dbReference type="AlphaFoldDB" id="A0AAW2BQJ4"/>
<comment type="caution">
    <text evidence="13">The sequence shown here is derived from an EMBL/GenBank/DDBJ whole genome shotgun (WGS) entry which is preliminary data.</text>
</comment>
<keyword evidence="5" id="KW-0769">Symport</keyword>
<proteinExistence type="inferred from homology"/>
<gene>
    <name evidence="13" type="ORF">SO802_027857</name>
</gene>
<comment type="function">
    <text evidence="10">Carrier protein involved in proton-driven auxin influx. Mediates the formation of auxin gradient from developing leaves (site of auxin biosynthesis) to tips by contributing to the loading of auxin in vascular tissues and facilitating acropetal (base to tip) auxin transport within inner tissues of the root apex, and basipetal (tip to base) auxin transport within outer tissues of the root apex. May be involved in lateral roots and nodules formation.</text>
</comment>
<keyword evidence="3" id="KW-0813">Transport</keyword>
<feature type="transmembrane region" description="Helical" evidence="11">
    <location>
        <begin position="199"/>
        <end position="216"/>
    </location>
</feature>
<dbReference type="GO" id="GO:0012505">
    <property type="term" value="C:endomembrane system"/>
    <property type="evidence" value="ECO:0007669"/>
    <property type="project" value="UniProtKB-SubCell"/>
</dbReference>
<evidence type="ECO:0000256" key="3">
    <source>
        <dbReference type="ARBA" id="ARBA00022448"/>
    </source>
</evidence>
<feature type="transmembrane region" description="Helical" evidence="11">
    <location>
        <begin position="307"/>
        <end position="330"/>
    </location>
</feature>
<evidence type="ECO:0000313" key="13">
    <source>
        <dbReference type="EMBL" id="KAK9987618.1"/>
    </source>
</evidence>
<dbReference type="Proteomes" id="UP001459277">
    <property type="component" value="Unassembled WGS sequence"/>
</dbReference>
<evidence type="ECO:0000256" key="11">
    <source>
        <dbReference type="SAM" id="Phobius"/>
    </source>
</evidence>
<dbReference type="GO" id="GO:0009734">
    <property type="term" value="P:auxin-activated signaling pathway"/>
    <property type="evidence" value="ECO:0007669"/>
    <property type="project" value="UniProtKB-KW"/>
</dbReference>
<evidence type="ECO:0000256" key="10">
    <source>
        <dbReference type="ARBA" id="ARBA00045588"/>
    </source>
</evidence>
<evidence type="ECO:0000259" key="12">
    <source>
        <dbReference type="Pfam" id="PF01490"/>
    </source>
</evidence>
<keyword evidence="9" id="KW-0927">Auxin signaling pathway</keyword>
<dbReference type="GO" id="GO:0006865">
    <property type="term" value="P:amino acid transport"/>
    <property type="evidence" value="ECO:0007669"/>
    <property type="project" value="UniProtKB-KW"/>
</dbReference>
<keyword evidence="4 11" id="KW-0812">Transmembrane</keyword>
<dbReference type="Pfam" id="PF01490">
    <property type="entry name" value="Aa_trans"/>
    <property type="match status" value="2"/>
</dbReference>
<evidence type="ECO:0000256" key="1">
    <source>
        <dbReference type="ARBA" id="ARBA00004127"/>
    </source>
</evidence>
<organism evidence="13 14">
    <name type="scientific">Lithocarpus litseifolius</name>
    <dbReference type="NCBI Taxonomy" id="425828"/>
    <lineage>
        <taxon>Eukaryota</taxon>
        <taxon>Viridiplantae</taxon>
        <taxon>Streptophyta</taxon>
        <taxon>Embryophyta</taxon>
        <taxon>Tracheophyta</taxon>
        <taxon>Spermatophyta</taxon>
        <taxon>Magnoliopsida</taxon>
        <taxon>eudicotyledons</taxon>
        <taxon>Gunneridae</taxon>
        <taxon>Pentapetalae</taxon>
        <taxon>rosids</taxon>
        <taxon>fabids</taxon>
        <taxon>Fagales</taxon>
        <taxon>Fagaceae</taxon>
        <taxon>Lithocarpus</taxon>
    </lineage>
</organism>
<dbReference type="GO" id="GO:0015293">
    <property type="term" value="F:symporter activity"/>
    <property type="evidence" value="ECO:0007669"/>
    <property type="project" value="UniProtKB-KW"/>
</dbReference>
<feature type="domain" description="Amino acid transporter transmembrane" evidence="12">
    <location>
        <begin position="71"/>
        <end position="336"/>
    </location>
</feature>
<reference evidence="13 14" key="1">
    <citation type="submission" date="2024-01" db="EMBL/GenBank/DDBJ databases">
        <title>A telomere-to-telomere, gap-free genome of sweet tea (Lithocarpus litseifolius).</title>
        <authorList>
            <person name="Zhou J."/>
        </authorList>
    </citation>
    <scope>NUCLEOTIDE SEQUENCE [LARGE SCALE GENOMIC DNA]</scope>
    <source>
        <strain evidence="13">Zhou-2022a</strain>
        <tissue evidence="13">Leaf</tissue>
    </source>
</reference>
<comment type="similarity">
    <text evidence="2">Belongs to the amino acid/polyamine transporter 2 family. Amino acid/auxin permease (AAAP) (TC 2.A.18.1) subfamily.</text>
</comment>
<accession>A0AAW2BQJ4</accession>
<comment type="subcellular location">
    <subcellularLocation>
        <location evidence="1">Endomembrane system</location>
        <topology evidence="1">Multi-pass membrane protein</topology>
    </subcellularLocation>
</comment>
<name>A0AAW2BQJ4_9ROSI</name>
<feature type="transmembrane region" description="Helical" evidence="11">
    <location>
        <begin position="72"/>
        <end position="93"/>
    </location>
</feature>
<evidence type="ECO:0000256" key="6">
    <source>
        <dbReference type="ARBA" id="ARBA00022970"/>
    </source>
</evidence>
<sequence length="511" mass="56306">MGEVVELKSSQVMPLATSPSDTNTEAEAMQTITIIDGDPSKDITSSTKLQGYQHNPQEAWLPITESRNGNTYFATFHLICSGLGWQALSLPIAFASLGWTWGIICLSLAFAWQLYTIFILVQLHESIPGIRYSRYMQLAIASFGRKLGKFLAKFPLMYTSGGTCILLIINGGEILDLLFKTICENEAKCHAKSLSGTEWFLVFTCMAILIAPLPNLNSMAKVSLIGATTAIGYCTLILVLSITKGRPTGISYDQSNAMKSNMKKFSDTLNALAIIALALRGHNVILEIQGTLPSDQNRTSYKPMCRAVTISYTVIAMSQFPLAIVGFWAYGNKASTFSFIELDEICSISFVPFNGGLLSAYSQIHGANTSKLMMASIYLLVFVNHLCTFQVYAMPVFDNMEMRYITKKKKPCSKWVRTCLRILFGGLTFLAAVALPFFGSLTLLMGGIALPLTFAYPCFMWIAMKKPRPNRVVWSIKLVLGCFGIVFSVLIVIAAAWTLSDEGLKADFFKP</sequence>
<protein>
    <recommendedName>
        <fullName evidence="12">Amino acid transporter transmembrane domain-containing protein</fullName>
    </recommendedName>
</protein>
<feature type="domain" description="Amino acid transporter transmembrane" evidence="12">
    <location>
        <begin position="372"/>
        <end position="497"/>
    </location>
</feature>
<feature type="transmembrane region" description="Helical" evidence="11">
    <location>
        <begin position="476"/>
        <end position="499"/>
    </location>
</feature>
<dbReference type="EMBL" id="JAZDWU010000010">
    <property type="protein sequence ID" value="KAK9987618.1"/>
    <property type="molecule type" value="Genomic_DNA"/>
</dbReference>
<evidence type="ECO:0000313" key="14">
    <source>
        <dbReference type="Proteomes" id="UP001459277"/>
    </source>
</evidence>
<evidence type="ECO:0000256" key="8">
    <source>
        <dbReference type="ARBA" id="ARBA00023136"/>
    </source>
</evidence>
<evidence type="ECO:0000256" key="5">
    <source>
        <dbReference type="ARBA" id="ARBA00022847"/>
    </source>
</evidence>
<keyword evidence="8 11" id="KW-0472">Membrane</keyword>
<dbReference type="PANTHER" id="PTHR48017">
    <property type="entry name" value="OS05G0424000 PROTEIN-RELATED"/>
    <property type="match status" value="1"/>
</dbReference>
<keyword evidence="7 11" id="KW-1133">Transmembrane helix</keyword>
<evidence type="ECO:0000256" key="4">
    <source>
        <dbReference type="ARBA" id="ARBA00022692"/>
    </source>
</evidence>
<feature type="transmembrane region" description="Helical" evidence="11">
    <location>
        <begin position="418"/>
        <end position="438"/>
    </location>
</feature>
<feature type="transmembrane region" description="Helical" evidence="11">
    <location>
        <begin position="99"/>
        <end position="121"/>
    </location>
</feature>
<evidence type="ECO:0000256" key="2">
    <source>
        <dbReference type="ARBA" id="ARBA00005590"/>
    </source>
</evidence>
<feature type="transmembrane region" description="Helical" evidence="11">
    <location>
        <begin position="444"/>
        <end position="464"/>
    </location>
</feature>
<keyword evidence="14" id="KW-1185">Reference proteome</keyword>
<feature type="transmembrane region" description="Helical" evidence="11">
    <location>
        <begin position="377"/>
        <end position="397"/>
    </location>
</feature>
<evidence type="ECO:0000256" key="9">
    <source>
        <dbReference type="ARBA" id="ARBA00023294"/>
    </source>
</evidence>
<feature type="transmembrane region" description="Helical" evidence="11">
    <location>
        <begin position="223"/>
        <end position="242"/>
    </location>
</feature>
<dbReference type="InterPro" id="IPR013057">
    <property type="entry name" value="AA_transpt_TM"/>
</dbReference>
<evidence type="ECO:0000256" key="7">
    <source>
        <dbReference type="ARBA" id="ARBA00022989"/>
    </source>
</evidence>